<dbReference type="KEGG" id="acr:Acry_0964"/>
<dbReference type="NCBIfam" id="TIGR02352">
    <property type="entry name" value="thiamin_ThiO"/>
    <property type="match status" value="1"/>
</dbReference>
<evidence type="ECO:0000313" key="6">
    <source>
        <dbReference type="Proteomes" id="UP000000245"/>
    </source>
</evidence>
<dbReference type="PANTHER" id="PTHR13847">
    <property type="entry name" value="SARCOSINE DEHYDROGENASE-RELATED"/>
    <property type="match status" value="1"/>
</dbReference>
<feature type="domain" description="FAD dependent oxidoreductase" evidence="4">
    <location>
        <begin position="2"/>
        <end position="347"/>
    </location>
</feature>
<dbReference type="PANTHER" id="PTHR13847:SF289">
    <property type="entry name" value="GLYCINE OXIDASE"/>
    <property type="match status" value="1"/>
</dbReference>
<dbReference type="InterPro" id="IPR012727">
    <property type="entry name" value="Gly_oxidase_ThiO"/>
</dbReference>
<protein>
    <submittedName>
        <fullName evidence="5">Glycine oxidase</fullName>
        <ecNumber evidence="5">1.4.3.19</ecNumber>
    </submittedName>
</protein>
<dbReference type="EMBL" id="CP000697">
    <property type="protein sequence ID" value="ABQ30182.1"/>
    <property type="molecule type" value="Genomic_DNA"/>
</dbReference>
<dbReference type="AlphaFoldDB" id="A5FX50"/>
<name>A5FX50_ACICJ</name>
<dbReference type="Gene3D" id="3.50.50.60">
    <property type="entry name" value="FAD/NAD(P)-binding domain"/>
    <property type="match status" value="1"/>
</dbReference>
<dbReference type="Proteomes" id="UP000000245">
    <property type="component" value="Chromosome"/>
</dbReference>
<dbReference type="InterPro" id="IPR036188">
    <property type="entry name" value="FAD/NAD-bd_sf"/>
</dbReference>
<evidence type="ECO:0000256" key="2">
    <source>
        <dbReference type="ARBA" id="ARBA00022977"/>
    </source>
</evidence>
<dbReference type="eggNOG" id="COG0665">
    <property type="taxonomic scope" value="Bacteria"/>
</dbReference>
<dbReference type="EC" id="1.4.3.19" evidence="5"/>
<accession>A5FX50</accession>
<dbReference type="GO" id="GO:0009229">
    <property type="term" value="P:thiamine diphosphate biosynthetic process"/>
    <property type="evidence" value="ECO:0007669"/>
    <property type="project" value="UniProtKB-UniPathway"/>
</dbReference>
<dbReference type="GO" id="GO:0009228">
    <property type="term" value="P:thiamine biosynthetic process"/>
    <property type="evidence" value="ECO:0007669"/>
    <property type="project" value="UniProtKB-KW"/>
</dbReference>
<dbReference type="STRING" id="349163.Acry_0964"/>
<evidence type="ECO:0000259" key="4">
    <source>
        <dbReference type="Pfam" id="PF01266"/>
    </source>
</evidence>
<keyword evidence="6" id="KW-1185">Reference proteome</keyword>
<dbReference type="SUPFAM" id="SSF54373">
    <property type="entry name" value="FAD-linked reductases, C-terminal domain"/>
    <property type="match status" value="1"/>
</dbReference>
<comment type="pathway">
    <text evidence="1">Cofactor biosynthesis; thiamine diphosphate biosynthesis.</text>
</comment>
<dbReference type="Pfam" id="PF01266">
    <property type="entry name" value="DAO"/>
    <property type="match status" value="1"/>
</dbReference>
<evidence type="ECO:0000313" key="5">
    <source>
        <dbReference type="EMBL" id="ABQ30182.1"/>
    </source>
</evidence>
<dbReference type="HOGENOM" id="CLU_007884_4_5_5"/>
<evidence type="ECO:0000256" key="3">
    <source>
        <dbReference type="ARBA" id="ARBA00023002"/>
    </source>
</evidence>
<gene>
    <name evidence="5" type="ordered locus">Acry_0964</name>
</gene>
<keyword evidence="2" id="KW-0784">Thiamine biosynthesis</keyword>
<dbReference type="RefSeq" id="WP_007421391.1">
    <property type="nucleotide sequence ID" value="NC_009484.1"/>
</dbReference>
<dbReference type="Gene3D" id="3.30.9.10">
    <property type="entry name" value="D-Amino Acid Oxidase, subunit A, domain 2"/>
    <property type="match status" value="1"/>
</dbReference>
<dbReference type="UniPathway" id="UPA00060"/>
<keyword evidence="3 5" id="KW-0560">Oxidoreductase</keyword>
<dbReference type="GO" id="GO:0005737">
    <property type="term" value="C:cytoplasm"/>
    <property type="evidence" value="ECO:0007669"/>
    <property type="project" value="TreeGrafter"/>
</dbReference>
<dbReference type="SUPFAM" id="SSF51905">
    <property type="entry name" value="FAD/NAD(P)-binding domain"/>
    <property type="match status" value="1"/>
</dbReference>
<dbReference type="GO" id="GO:0050660">
    <property type="term" value="F:flavin adenine dinucleotide binding"/>
    <property type="evidence" value="ECO:0007669"/>
    <property type="project" value="InterPro"/>
</dbReference>
<organism evidence="5 6">
    <name type="scientific">Acidiphilium cryptum (strain JF-5)</name>
    <dbReference type="NCBI Taxonomy" id="349163"/>
    <lineage>
        <taxon>Bacteria</taxon>
        <taxon>Pseudomonadati</taxon>
        <taxon>Pseudomonadota</taxon>
        <taxon>Alphaproteobacteria</taxon>
        <taxon>Acetobacterales</taxon>
        <taxon>Acidocellaceae</taxon>
        <taxon>Acidiphilium</taxon>
    </lineage>
</organism>
<sequence>MKVAIIGGGIIGLALGWRLAQRGAETTVFERDAIGRGASYAAAGMLAAGCEAEPGEQALGVLNRESLALWPDFAAELEAATGMEVGLRREGTMLIALNRDDAAKLRHDMEFQKSQGIELEWLTPAEARAREPYLAPQLAGAVFSPDDIQVDNRAATAALAEAFRRAGGVLRERMPVRRIETDGSRARGVVTAEGVHAADVVVLAAGAWSAGFDLPVPLPPVRPIKGQMLSVQMDPEIPLLRHVIWAPRAYLVPRRSGLLVIGATVEERGFDGAMTAGGLYSLLDGAWRALPGIEELAVVETWVGFRPGSRDDAPVLGPSALPGLMFCTGHHRNGILLTPVTAAAMAATILEQKLDPRIAPFGIGRFARVRSAA</sequence>
<proteinExistence type="predicted"/>
<dbReference type="GO" id="GO:0043799">
    <property type="term" value="F:glycine oxidase activity"/>
    <property type="evidence" value="ECO:0007669"/>
    <property type="project" value="UniProtKB-EC"/>
</dbReference>
<evidence type="ECO:0000256" key="1">
    <source>
        <dbReference type="ARBA" id="ARBA00004948"/>
    </source>
</evidence>
<dbReference type="InterPro" id="IPR006076">
    <property type="entry name" value="FAD-dep_OxRdtase"/>
</dbReference>
<reference evidence="5 6" key="1">
    <citation type="submission" date="2007-05" db="EMBL/GenBank/DDBJ databases">
        <title>Complete sequence of chromosome of Acidiphilium cryptum JF-5.</title>
        <authorList>
            <consortium name="US DOE Joint Genome Institute"/>
            <person name="Copeland A."/>
            <person name="Lucas S."/>
            <person name="Lapidus A."/>
            <person name="Barry K."/>
            <person name="Detter J.C."/>
            <person name="Glavina del Rio T."/>
            <person name="Hammon N."/>
            <person name="Israni S."/>
            <person name="Dalin E."/>
            <person name="Tice H."/>
            <person name="Pitluck S."/>
            <person name="Sims D."/>
            <person name="Brettin T."/>
            <person name="Bruce D."/>
            <person name="Han C."/>
            <person name="Schmutz J."/>
            <person name="Larimer F."/>
            <person name="Land M."/>
            <person name="Hauser L."/>
            <person name="Kyrpides N."/>
            <person name="Kim E."/>
            <person name="Magnuson T."/>
            <person name="Richardson P."/>
        </authorList>
    </citation>
    <scope>NUCLEOTIDE SEQUENCE [LARGE SCALE GENOMIC DNA]</scope>
    <source>
        <strain evidence="5 6">JF-5</strain>
    </source>
</reference>